<dbReference type="PANTHER" id="PTHR42942:SF1">
    <property type="entry name" value="ALKYLTRANSFERASE-LIKE PROTEIN 1"/>
    <property type="match status" value="1"/>
</dbReference>
<evidence type="ECO:0000256" key="1">
    <source>
        <dbReference type="ARBA" id="ARBA00022763"/>
    </source>
</evidence>
<protein>
    <submittedName>
        <fullName evidence="3">MGMT family protein</fullName>
    </submittedName>
</protein>
<feature type="domain" description="Methylated-DNA-[protein]-cysteine S-methyltransferase DNA binding" evidence="2">
    <location>
        <begin position="16"/>
        <end position="95"/>
    </location>
</feature>
<name>A0ABP9RV27_9GAMM</name>
<dbReference type="Pfam" id="PF01035">
    <property type="entry name" value="DNA_binding_1"/>
    <property type="match status" value="1"/>
</dbReference>
<evidence type="ECO:0000313" key="3">
    <source>
        <dbReference type="EMBL" id="GAA5187555.1"/>
    </source>
</evidence>
<dbReference type="Gene3D" id="1.10.10.10">
    <property type="entry name" value="Winged helix-like DNA-binding domain superfamily/Winged helix DNA-binding domain"/>
    <property type="match status" value="1"/>
</dbReference>
<dbReference type="InterPro" id="IPR036217">
    <property type="entry name" value="MethylDNA_cys_MeTrfase_DNAb"/>
</dbReference>
<dbReference type="InterPro" id="IPR036388">
    <property type="entry name" value="WH-like_DNA-bd_sf"/>
</dbReference>
<keyword evidence="4" id="KW-1185">Reference proteome</keyword>
<reference evidence="4" key="1">
    <citation type="journal article" date="2019" name="Int. J. Syst. Evol. Microbiol.">
        <title>The Global Catalogue of Microorganisms (GCM) 10K type strain sequencing project: providing services to taxonomists for standard genome sequencing and annotation.</title>
        <authorList>
            <consortium name="The Broad Institute Genomics Platform"/>
            <consortium name="The Broad Institute Genome Sequencing Center for Infectious Disease"/>
            <person name="Wu L."/>
            <person name="Ma J."/>
        </authorList>
    </citation>
    <scope>NUCLEOTIDE SEQUENCE [LARGE SCALE GENOMIC DNA]</scope>
    <source>
        <strain evidence="4">JCM 18720</strain>
    </source>
</reference>
<proteinExistence type="predicted"/>
<evidence type="ECO:0000259" key="2">
    <source>
        <dbReference type="Pfam" id="PF01035"/>
    </source>
</evidence>
<comment type="caution">
    <text evidence="3">The sequence shown here is derived from an EMBL/GenBank/DDBJ whole genome shotgun (WGS) entry which is preliminary data.</text>
</comment>
<keyword evidence="1" id="KW-0227">DNA damage</keyword>
<evidence type="ECO:0000313" key="4">
    <source>
        <dbReference type="Proteomes" id="UP001501600"/>
    </source>
</evidence>
<dbReference type="InterPro" id="IPR014048">
    <property type="entry name" value="MethylDNA_cys_MeTrfase_DNA-bd"/>
</dbReference>
<dbReference type="SUPFAM" id="SSF46767">
    <property type="entry name" value="Methylated DNA-protein cysteine methyltransferase, C-terminal domain"/>
    <property type="match status" value="1"/>
</dbReference>
<dbReference type="PANTHER" id="PTHR42942">
    <property type="entry name" value="6-O-METHYLGUANINE DNA METHYLTRANSFERASE"/>
    <property type="match status" value="1"/>
</dbReference>
<dbReference type="EMBL" id="BAABLF010000005">
    <property type="protein sequence ID" value="GAA5187555.1"/>
    <property type="molecule type" value="Genomic_DNA"/>
</dbReference>
<dbReference type="RefSeq" id="WP_345315512.1">
    <property type="nucleotide sequence ID" value="NZ_BAABLF010000005.1"/>
</dbReference>
<organism evidence="3 4">
    <name type="scientific">Ferrimonas gelatinilytica</name>
    <dbReference type="NCBI Taxonomy" id="1255257"/>
    <lineage>
        <taxon>Bacteria</taxon>
        <taxon>Pseudomonadati</taxon>
        <taxon>Pseudomonadota</taxon>
        <taxon>Gammaproteobacteria</taxon>
        <taxon>Alteromonadales</taxon>
        <taxon>Ferrimonadaceae</taxon>
        <taxon>Ferrimonas</taxon>
    </lineage>
</organism>
<sequence>MHPLDDPCPPQPSALEKIWHTLEQVPYGRVVTYGQLADLAGQPGRARLAARALKLAPTERSLPWYRVIGAGGKITIPKTSPGYQRQIEHLRNEGVTVNQGRVKMSEYQWQPDLAELLWQLDY</sequence>
<dbReference type="Proteomes" id="UP001501600">
    <property type="component" value="Unassembled WGS sequence"/>
</dbReference>
<gene>
    <name evidence="3" type="ORF">GCM10025772_05470</name>
</gene>
<dbReference type="CDD" id="cd06445">
    <property type="entry name" value="ATase"/>
    <property type="match status" value="1"/>
</dbReference>
<dbReference type="InterPro" id="IPR052520">
    <property type="entry name" value="ATL_DNA_repair"/>
</dbReference>
<accession>A0ABP9RV27</accession>